<comment type="caution">
    <text evidence="2">The sequence shown here is derived from an EMBL/GenBank/DDBJ whole genome shotgun (WGS) entry which is preliminary data.</text>
</comment>
<dbReference type="Proteomes" id="UP000186817">
    <property type="component" value="Unassembled WGS sequence"/>
</dbReference>
<evidence type="ECO:0000313" key="3">
    <source>
        <dbReference type="Proteomes" id="UP000186817"/>
    </source>
</evidence>
<feature type="region of interest" description="Disordered" evidence="1">
    <location>
        <begin position="108"/>
        <end position="161"/>
    </location>
</feature>
<sequence>MAISSWRPAPLQDEGWTTQPGRAPTARLRLTLHTVLTHYTGLRLGHLLRLILEQCTLVHFDLVLECGSVLLTGYHEVGGVFAWCRCLNHMVLSWFTMASADPQAKAGAYEQASSSEEGESDAPMGVTGTVGTTGTGKKAPPVRPPPPPLATASANPGPRHWLASGPPPPCPARAEYSVGSTSELPAVPPPTAGVLHAVVSTMSGSEANSIHITLPMPTGSSPSNWKYKVEVSLEREMLTPIGATGPKTAPSVATGARLLDEPYTATFNACPLSRLAHFAYYFSGTTRSGILHITIGLLMSFAVAGRKDDDKDDSDHDPDKDSGREPFQKWLGKVLHSMYEDGLM</sequence>
<proteinExistence type="predicted"/>
<keyword evidence="3" id="KW-1185">Reference proteome</keyword>
<feature type="compositionally biased region" description="Low complexity" evidence="1">
    <location>
        <begin position="125"/>
        <end position="136"/>
    </location>
</feature>
<protein>
    <submittedName>
        <fullName evidence="2">Uncharacterized protein</fullName>
    </submittedName>
</protein>
<organism evidence="2 3">
    <name type="scientific">Symbiodinium microadriaticum</name>
    <name type="common">Dinoflagellate</name>
    <name type="synonym">Zooxanthella microadriatica</name>
    <dbReference type="NCBI Taxonomy" id="2951"/>
    <lineage>
        <taxon>Eukaryota</taxon>
        <taxon>Sar</taxon>
        <taxon>Alveolata</taxon>
        <taxon>Dinophyceae</taxon>
        <taxon>Suessiales</taxon>
        <taxon>Symbiodiniaceae</taxon>
        <taxon>Symbiodinium</taxon>
    </lineage>
</organism>
<reference evidence="2 3" key="1">
    <citation type="submission" date="2016-02" db="EMBL/GenBank/DDBJ databases">
        <title>Genome analysis of coral dinoflagellate symbionts highlights evolutionary adaptations to a symbiotic lifestyle.</title>
        <authorList>
            <person name="Aranda M."/>
            <person name="Li Y."/>
            <person name="Liew Y.J."/>
            <person name="Baumgarten S."/>
            <person name="Simakov O."/>
            <person name="Wilson M."/>
            <person name="Piel J."/>
            <person name="Ashoor H."/>
            <person name="Bougouffa S."/>
            <person name="Bajic V.B."/>
            <person name="Ryu T."/>
            <person name="Ravasi T."/>
            <person name="Bayer T."/>
            <person name="Micklem G."/>
            <person name="Kim H."/>
            <person name="Bhak J."/>
            <person name="Lajeunesse T.C."/>
            <person name="Voolstra C.R."/>
        </authorList>
    </citation>
    <scope>NUCLEOTIDE SEQUENCE [LARGE SCALE GENOMIC DNA]</scope>
    <source>
        <strain evidence="2 3">CCMP2467</strain>
    </source>
</reference>
<evidence type="ECO:0000256" key="1">
    <source>
        <dbReference type="SAM" id="MobiDB-lite"/>
    </source>
</evidence>
<feature type="compositionally biased region" description="Basic and acidic residues" evidence="1">
    <location>
        <begin position="308"/>
        <end position="327"/>
    </location>
</feature>
<dbReference type="AlphaFoldDB" id="A0A1Q9BYV1"/>
<name>A0A1Q9BYV1_SYMMI</name>
<feature type="region of interest" description="Disordered" evidence="1">
    <location>
        <begin position="308"/>
        <end position="328"/>
    </location>
</feature>
<accession>A0A1Q9BYV1</accession>
<evidence type="ECO:0000313" key="2">
    <source>
        <dbReference type="EMBL" id="OLP75856.1"/>
    </source>
</evidence>
<dbReference type="EMBL" id="LSRX01002237">
    <property type="protein sequence ID" value="OLP75856.1"/>
    <property type="molecule type" value="Genomic_DNA"/>
</dbReference>
<dbReference type="OrthoDB" id="10335606at2759"/>
<gene>
    <name evidence="2" type="ORF">AK812_SmicGene44284</name>
</gene>